<keyword evidence="2" id="KW-1185">Reference proteome</keyword>
<name>A0A1W7AB10_9STAP</name>
<gene>
    <name evidence="1" type="ORF">MCCS_06400</name>
</gene>
<reference evidence="1 2" key="1">
    <citation type="journal article" date="2017" name="Int. J. Syst. Evol. Microbiol.">
        <title>Macrococcus canis sp. nov., a skin bacterium associated with infections in dogs.</title>
        <authorList>
            <person name="Gobeli Brawand S."/>
            <person name="Cotting K."/>
            <person name="Gomez-Sanz E."/>
            <person name="Collaud A."/>
            <person name="Thomann A."/>
            <person name="Brodard I."/>
            <person name="Rodriguez-Campos S."/>
            <person name="Strauss C."/>
            <person name="Perreten V."/>
        </authorList>
    </citation>
    <scope>NUCLEOTIDE SEQUENCE [LARGE SCALE GENOMIC DNA]</scope>
    <source>
        <strain evidence="1 2">KM45013</strain>
    </source>
</reference>
<proteinExistence type="predicted"/>
<dbReference type="Proteomes" id="UP000194154">
    <property type="component" value="Chromosome"/>
</dbReference>
<dbReference type="RefSeq" id="WP_086041966.1">
    <property type="nucleotide sequence ID" value="NZ_CBCRZA010000001.1"/>
</dbReference>
<sequence length="98" mass="11524">MHEEKFVLMEGETMTLVEIAKELEHITGYTTRDTLGDIDRVVAQKPNFEQDFETYVINYQFNESEDEVDVTVTTPKDGRQYLKNDKVKIRLISYKTRS</sequence>
<dbReference type="OrthoDB" id="2401088at2"/>
<protein>
    <submittedName>
        <fullName evidence="1">Uncharacterized protein</fullName>
    </submittedName>
</protein>
<dbReference type="AlphaFoldDB" id="A0A1W7AB10"/>
<organism evidence="1 2">
    <name type="scientific">Macrococcoides canis</name>
    <dbReference type="NCBI Taxonomy" id="1855823"/>
    <lineage>
        <taxon>Bacteria</taxon>
        <taxon>Bacillati</taxon>
        <taxon>Bacillota</taxon>
        <taxon>Bacilli</taxon>
        <taxon>Bacillales</taxon>
        <taxon>Staphylococcaceae</taxon>
        <taxon>Macrococcoides</taxon>
    </lineage>
</organism>
<evidence type="ECO:0000313" key="1">
    <source>
        <dbReference type="EMBL" id="ARQ06290.1"/>
    </source>
</evidence>
<dbReference type="STRING" id="1855823.MCCS_06400"/>
<dbReference type="KEGG" id="mcak:MCCS_06400"/>
<dbReference type="GeneID" id="35294777"/>
<accession>A0A1W7AB10</accession>
<evidence type="ECO:0000313" key="2">
    <source>
        <dbReference type="Proteomes" id="UP000194154"/>
    </source>
</evidence>
<dbReference type="EMBL" id="CP021059">
    <property type="protein sequence ID" value="ARQ06290.1"/>
    <property type="molecule type" value="Genomic_DNA"/>
</dbReference>